<dbReference type="EMBL" id="VZQZ01000009">
    <property type="protein sequence ID" value="KAB0664220.1"/>
    <property type="molecule type" value="Genomic_DNA"/>
</dbReference>
<dbReference type="PROSITE" id="PS01117">
    <property type="entry name" value="HTH_MARR_1"/>
    <property type="match status" value="1"/>
</dbReference>
<dbReference type="AlphaFoldDB" id="A0A7J4ZNK4"/>
<comment type="caution">
    <text evidence="5">The sequence shown here is derived from an EMBL/GenBank/DDBJ whole genome shotgun (WGS) entry which is preliminary data.</text>
</comment>
<dbReference type="InterPro" id="IPR036388">
    <property type="entry name" value="WH-like_DNA-bd_sf"/>
</dbReference>
<gene>
    <name evidence="5" type="ORF">F6V25_13675</name>
</gene>
<keyword evidence="1" id="KW-0805">Transcription regulation</keyword>
<keyword evidence="2" id="KW-0238">DNA-binding</keyword>
<evidence type="ECO:0000259" key="4">
    <source>
        <dbReference type="PROSITE" id="PS50995"/>
    </source>
</evidence>
<dbReference type="RefSeq" id="WP_151129100.1">
    <property type="nucleotide sequence ID" value="NZ_VZQZ01000009.1"/>
</dbReference>
<dbReference type="Proteomes" id="UP000420562">
    <property type="component" value="Unassembled WGS sequence"/>
</dbReference>
<feature type="domain" description="HTH marR-type" evidence="4">
    <location>
        <begin position="11"/>
        <end position="141"/>
    </location>
</feature>
<organism evidence="5 6">
    <name type="scientific">Oryzomonas japonica</name>
    <dbReference type="NCBI Taxonomy" id="2603858"/>
    <lineage>
        <taxon>Bacteria</taxon>
        <taxon>Pseudomonadati</taxon>
        <taxon>Thermodesulfobacteriota</taxon>
        <taxon>Desulfuromonadia</taxon>
        <taxon>Geobacterales</taxon>
        <taxon>Geobacteraceae</taxon>
        <taxon>Oryzomonas</taxon>
    </lineage>
</organism>
<dbReference type="SMART" id="SM00347">
    <property type="entry name" value="HTH_MARR"/>
    <property type="match status" value="1"/>
</dbReference>
<dbReference type="InterPro" id="IPR052526">
    <property type="entry name" value="HTH-type_Bedaq_tolerance"/>
</dbReference>
<dbReference type="InterPro" id="IPR023187">
    <property type="entry name" value="Tscrpt_reg_MarR-type_CS"/>
</dbReference>
<evidence type="ECO:0000256" key="2">
    <source>
        <dbReference type="ARBA" id="ARBA00023125"/>
    </source>
</evidence>
<sequence length="145" mass="15767">MSSSKHIETAVSELTLALGSLIRRIRAAAPSELSELSWTQKSVIIRLDKDGPTTAADLARAEGVTSQSMGTAIATLARMGLVEREAHPTDGRRMNIVLTAKGKAMRTNVREAKHAWLAHVIGKLDRKEQEKLFAAGEVIKKLVDL</sequence>
<dbReference type="GO" id="GO:0003677">
    <property type="term" value="F:DNA binding"/>
    <property type="evidence" value="ECO:0007669"/>
    <property type="project" value="UniProtKB-KW"/>
</dbReference>
<evidence type="ECO:0000313" key="6">
    <source>
        <dbReference type="Proteomes" id="UP000420562"/>
    </source>
</evidence>
<dbReference type="PANTHER" id="PTHR39515">
    <property type="entry name" value="CONSERVED PROTEIN"/>
    <property type="match status" value="1"/>
</dbReference>
<keyword evidence="6" id="KW-1185">Reference proteome</keyword>
<dbReference type="Pfam" id="PF01047">
    <property type="entry name" value="MarR"/>
    <property type="match status" value="1"/>
</dbReference>
<reference evidence="5 6" key="1">
    <citation type="submission" date="2019-09" db="EMBL/GenBank/DDBJ databases">
        <title>Geobacter sp. Red96, a novel strain isolated from paddy soil.</title>
        <authorList>
            <person name="Xu Z."/>
            <person name="Masuda Y."/>
            <person name="Itoh H."/>
            <person name="Senoo K."/>
        </authorList>
    </citation>
    <scope>NUCLEOTIDE SEQUENCE [LARGE SCALE GENOMIC DNA]</scope>
    <source>
        <strain evidence="5 6">Red96</strain>
    </source>
</reference>
<protein>
    <submittedName>
        <fullName evidence="5">Winged helix-turn-helix transcriptional regulator</fullName>
    </submittedName>
</protein>
<evidence type="ECO:0000313" key="5">
    <source>
        <dbReference type="EMBL" id="KAB0664220.1"/>
    </source>
</evidence>
<dbReference type="GO" id="GO:0003700">
    <property type="term" value="F:DNA-binding transcription factor activity"/>
    <property type="evidence" value="ECO:0007669"/>
    <property type="project" value="InterPro"/>
</dbReference>
<dbReference type="InterPro" id="IPR036390">
    <property type="entry name" value="WH_DNA-bd_sf"/>
</dbReference>
<name>A0A7J4ZNK4_9BACT</name>
<keyword evidence="3" id="KW-0804">Transcription</keyword>
<dbReference type="InterPro" id="IPR000835">
    <property type="entry name" value="HTH_MarR-typ"/>
</dbReference>
<evidence type="ECO:0000256" key="1">
    <source>
        <dbReference type="ARBA" id="ARBA00023015"/>
    </source>
</evidence>
<dbReference type="SUPFAM" id="SSF46785">
    <property type="entry name" value="Winged helix' DNA-binding domain"/>
    <property type="match status" value="1"/>
</dbReference>
<accession>A0A7J4ZNK4</accession>
<proteinExistence type="predicted"/>
<dbReference type="PROSITE" id="PS50995">
    <property type="entry name" value="HTH_MARR_2"/>
    <property type="match status" value="1"/>
</dbReference>
<dbReference type="PANTHER" id="PTHR39515:SF2">
    <property type="entry name" value="HTH-TYPE TRANSCRIPTIONAL REGULATOR RV0880"/>
    <property type="match status" value="1"/>
</dbReference>
<dbReference type="Gene3D" id="1.10.10.10">
    <property type="entry name" value="Winged helix-like DNA-binding domain superfamily/Winged helix DNA-binding domain"/>
    <property type="match status" value="1"/>
</dbReference>
<evidence type="ECO:0000256" key="3">
    <source>
        <dbReference type="ARBA" id="ARBA00023163"/>
    </source>
</evidence>